<feature type="signal peptide" evidence="2">
    <location>
        <begin position="1"/>
        <end position="20"/>
    </location>
</feature>
<dbReference type="STRING" id="443144.GM21_0441"/>
<feature type="chain" id="PRO_5002962027" evidence="2">
    <location>
        <begin position="21"/>
        <end position="129"/>
    </location>
</feature>
<evidence type="ECO:0000256" key="2">
    <source>
        <dbReference type="SAM" id="SignalP"/>
    </source>
</evidence>
<protein>
    <submittedName>
        <fullName evidence="3">Uncharacterized protein</fullName>
    </submittedName>
</protein>
<sequence length="129" mass="13837">MWPKLVFCIFLILFPVAVVIGQDDGPVGSDSGDPNANVATVQPDGSGDSNPKMVSGMSILGNKEAPMSLFIVPWKSSELGAEAKLTRTLNERQAPVDRDVFLREVAFYQVSAGSRDSEAAAAFQSFNSR</sequence>
<accession>C6DZ20</accession>
<organism evidence="3">
    <name type="scientific">Geobacter sp. (strain M21)</name>
    <dbReference type="NCBI Taxonomy" id="443144"/>
    <lineage>
        <taxon>Bacteria</taxon>
        <taxon>Pseudomonadati</taxon>
        <taxon>Thermodesulfobacteriota</taxon>
        <taxon>Desulfuromonadia</taxon>
        <taxon>Geobacterales</taxon>
        <taxon>Geobacteraceae</taxon>
        <taxon>Geobacter</taxon>
    </lineage>
</organism>
<keyword evidence="2" id="KW-0732">Signal</keyword>
<dbReference type="eggNOG" id="ENOG5032ZV0">
    <property type="taxonomic scope" value="Bacteria"/>
</dbReference>
<evidence type="ECO:0000256" key="1">
    <source>
        <dbReference type="SAM" id="MobiDB-lite"/>
    </source>
</evidence>
<dbReference type="EMBL" id="CP001661">
    <property type="protein sequence ID" value="ACT16521.1"/>
    <property type="molecule type" value="Genomic_DNA"/>
</dbReference>
<proteinExistence type="predicted"/>
<gene>
    <name evidence="3" type="ordered locus">GM21_0441</name>
</gene>
<name>C6DZ20_GEOSM</name>
<dbReference type="KEGG" id="gem:GM21_0441"/>
<dbReference type="AlphaFoldDB" id="C6DZ20"/>
<dbReference type="OrthoDB" id="5397661at2"/>
<dbReference type="HOGENOM" id="CLU_2081443_0_0_7"/>
<evidence type="ECO:0000313" key="3">
    <source>
        <dbReference type="EMBL" id="ACT16521.1"/>
    </source>
</evidence>
<reference evidence="3" key="1">
    <citation type="submission" date="2009-07" db="EMBL/GenBank/DDBJ databases">
        <title>Complete sequence of Geobacter sp. M21.</title>
        <authorList>
            <consortium name="US DOE Joint Genome Institute"/>
            <person name="Lucas S."/>
            <person name="Copeland A."/>
            <person name="Lapidus A."/>
            <person name="Glavina del Rio T."/>
            <person name="Dalin E."/>
            <person name="Tice H."/>
            <person name="Bruce D."/>
            <person name="Goodwin L."/>
            <person name="Pitluck S."/>
            <person name="Saunders E."/>
            <person name="Brettin T."/>
            <person name="Detter J.C."/>
            <person name="Han C."/>
            <person name="Larimer F."/>
            <person name="Land M."/>
            <person name="Hauser L."/>
            <person name="Kyrpides N."/>
            <person name="Ovchinnikova G."/>
            <person name="Lovley D."/>
        </authorList>
    </citation>
    <scope>NUCLEOTIDE SEQUENCE [LARGE SCALE GENOMIC DNA]</scope>
    <source>
        <strain evidence="3">M21</strain>
    </source>
</reference>
<feature type="region of interest" description="Disordered" evidence="1">
    <location>
        <begin position="26"/>
        <end position="54"/>
    </location>
</feature>